<keyword evidence="3" id="KW-0698">rRNA processing</keyword>
<gene>
    <name evidence="4" type="primary">rsmD</name>
    <name evidence="4" type="ORF">EBB59_01590</name>
</gene>
<dbReference type="Proteomes" id="UP000275012">
    <property type="component" value="Unassembled WGS sequence"/>
</dbReference>
<proteinExistence type="inferred from homology"/>
<dbReference type="NCBIfam" id="TIGR00095">
    <property type="entry name" value="16S rRNA (guanine(966)-N(2))-methyltransferase RsmD"/>
    <property type="match status" value="1"/>
</dbReference>
<evidence type="ECO:0000313" key="5">
    <source>
        <dbReference type="Proteomes" id="UP000275012"/>
    </source>
</evidence>
<sequence>MTKPRRSPIGHPPAAGRPGAVRIIGGQWCGSRLAVPDVDGLRPTSDRVRETLFNWLMPWLPGARVLDLFAGSGVLGLEAISRGAASATLVERDAALARALGEARARLPGAGVVEVVHGDALAWLRRAAGEGRRYDIAFVDPPFAGDLWQAALAGVGPLMDAVAMLYVEMPLALPPPVTPGGWRPHREGVTREVAYRLYRRGEGAATLPEMTPTARP</sequence>
<reference evidence="4 5" key="1">
    <citation type="submission" date="2018-10" db="EMBL/GenBank/DDBJ databases">
        <title>Proposal of Lysobacter pythonis sp. nov. isolated from royal pythons (Python regius).</title>
        <authorList>
            <person name="Hans-Juergen B."/>
            <person name="Huptas C."/>
            <person name="Sandra B."/>
            <person name="Igor L."/>
            <person name="Joachim S."/>
            <person name="Siegfried S."/>
            <person name="Mareike W."/>
            <person name="Peter K."/>
        </authorList>
    </citation>
    <scope>NUCLEOTIDE SEQUENCE [LARGE SCALE GENOMIC DNA]</scope>
    <source>
        <strain evidence="4 5">4284/11</strain>
    </source>
</reference>
<dbReference type="PANTHER" id="PTHR43542:SF1">
    <property type="entry name" value="METHYLTRANSFERASE"/>
    <property type="match status" value="1"/>
</dbReference>
<dbReference type="OrthoDB" id="9803017at2"/>
<keyword evidence="5" id="KW-1185">Reference proteome</keyword>
<dbReference type="EC" id="2.1.1.171" evidence="3"/>
<dbReference type="CDD" id="cd02440">
    <property type="entry name" value="AdoMet_MTases"/>
    <property type="match status" value="1"/>
</dbReference>
<dbReference type="InterPro" id="IPR004398">
    <property type="entry name" value="RNA_MeTrfase_RsmD"/>
</dbReference>
<dbReference type="PIRSF" id="PIRSF004553">
    <property type="entry name" value="CHP00095"/>
    <property type="match status" value="1"/>
</dbReference>
<dbReference type="AlphaFoldDB" id="A0A3M2I2N0"/>
<comment type="similarity">
    <text evidence="3">Belongs to the methyltransferase superfamily. RsmD family.</text>
</comment>
<protein>
    <recommendedName>
        <fullName evidence="3">Ribosomal RNA small subunit methyltransferase D</fullName>
        <ecNumber evidence="3">2.1.1.171</ecNumber>
    </recommendedName>
</protein>
<dbReference type="InterPro" id="IPR029063">
    <property type="entry name" value="SAM-dependent_MTases_sf"/>
</dbReference>
<comment type="catalytic activity">
    <reaction evidence="3">
        <text>guanosine(966) in 16S rRNA + S-adenosyl-L-methionine = N(2)-methylguanosine(966) in 16S rRNA + S-adenosyl-L-homocysteine + H(+)</text>
        <dbReference type="Rhea" id="RHEA:23548"/>
        <dbReference type="Rhea" id="RHEA-COMP:10211"/>
        <dbReference type="Rhea" id="RHEA-COMP:10212"/>
        <dbReference type="ChEBI" id="CHEBI:15378"/>
        <dbReference type="ChEBI" id="CHEBI:57856"/>
        <dbReference type="ChEBI" id="CHEBI:59789"/>
        <dbReference type="ChEBI" id="CHEBI:74269"/>
        <dbReference type="ChEBI" id="CHEBI:74481"/>
        <dbReference type="EC" id="2.1.1.171"/>
    </reaction>
</comment>
<accession>A0A3M2I2N0</accession>
<dbReference type="Pfam" id="PF03602">
    <property type="entry name" value="Cons_hypoth95"/>
    <property type="match status" value="1"/>
</dbReference>
<dbReference type="GO" id="GO:0052913">
    <property type="term" value="F:16S rRNA (guanine(966)-N(2))-methyltransferase activity"/>
    <property type="evidence" value="ECO:0007669"/>
    <property type="project" value="UniProtKB-EC"/>
</dbReference>
<keyword evidence="1 3" id="KW-0489">Methyltransferase</keyword>
<dbReference type="RefSeq" id="WP_122100408.1">
    <property type="nucleotide sequence ID" value="NZ_RFLY01000002.1"/>
</dbReference>
<evidence type="ECO:0000313" key="4">
    <source>
        <dbReference type="EMBL" id="RMH94413.1"/>
    </source>
</evidence>
<dbReference type="EMBL" id="RFLY01000002">
    <property type="protein sequence ID" value="RMH94413.1"/>
    <property type="molecule type" value="Genomic_DNA"/>
</dbReference>
<evidence type="ECO:0000256" key="1">
    <source>
        <dbReference type="ARBA" id="ARBA00022603"/>
    </source>
</evidence>
<comment type="caution">
    <text evidence="4">The sequence shown here is derived from an EMBL/GenBank/DDBJ whole genome shotgun (WGS) entry which is preliminary data.</text>
</comment>
<keyword evidence="2 3" id="KW-0808">Transferase</keyword>
<comment type="function">
    <text evidence="3">Specifically methylates the guanine in position 966 of 16S rRNA in the assembled 30S particle.</text>
</comment>
<dbReference type="SUPFAM" id="SSF53335">
    <property type="entry name" value="S-adenosyl-L-methionine-dependent methyltransferases"/>
    <property type="match status" value="1"/>
</dbReference>
<keyword evidence="3" id="KW-0949">S-adenosyl-L-methionine</keyword>
<evidence type="ECO:0000256" key="3">
    <source>
        <dbReference type="PIRNR" id="PIRNR004553"/>
    </source>
</evidence>
<dbReference type="PANTHER" id="PTHR43542">
    <property type="entry name" value="METHYLTRANSFERASE"/>
    <property type="match status" value="1"/>
</dbReference>
<organism evidence="4 5">
    <name type="scientific">Solilutibacter pythonis</name>
    <dbReference type="NCBI Taxonomy" id="2483112"/>
    <lineage>
        <taxon>Bacteria</taxon>
        <taxon>Pseudomonadati</taxon>
        <taxon>Pseudomonadota</taxon>
        <taxon>Gammaproteobacteria</taxon>
        <taxon>Lysobacterales</taxon>
        <taxon>Lysobacteraceae</taxon>
        <taxon>Solilutibacter</taxon>
    </lineage>
</organism>
<evidence type="ECO:0000256" key="2">
    <source>
        <dbReference type="ARBA" id="ARBA00022679"/>
    </source>
</evidence>
<dbReference type="Gene3D" id="3.40.50.150">
    <property type="entry name" value="Vaccinia Virus protein VP39"/>
    <property type="match status" value="1"/>
</dbReference>
<name>A0A3M2I2N0_9GAMM</name>